<dbReference type="Proteomes" id="UP000190657">
    <property type="component" value="Unassembled WGS sequence"/>
</dbReference>
<dbReference type="EMBL" id="FUWW01000005">
    <property type="protein sequence ID" value="SJZ46930.1"/>
    <property type="molecule type" value="Genomic_DNA"/>
</dbReference>
<dbReference type="PROSITE" id="PS50889">
    <property type="entry name" value="S4"/>
    <property type="match status" value="1"/>
</dbReference>
<reference evidence="3 4" key="1">
    <citation type="submission" date="2017-02" db="EMBL/GenBank/DDBJ databases">
        <authorList>
            <person name="Peterson S.W."/>
        </authorList>
    </citation>
    <scope>NUCLEOTIDE SEQUENCE [LARGE SCALE GENOMIC DNA]</scope>
    <source>
        <strain evidence="3 4">ATCC 51222</strain>
    </source>
</reference>
<evidence type="ECO:0000256" key="1">
    <source>
        <dbReference type="PROSITE-ProRule" id="PRU00182"/>
    </source>
</evidence>
<dbReference type="STRING" id="290054.SAMN02745114_00662"/>
<dbReference type="SUPFAM" id="SSF55174">
    <property type="entry name" value="Alpha-L RNA-binding motif"/>
    <property type="match status" value="1"/>
</dbReference>
<dbReference type="OrthoDB" id="9812787at2"/>
<keyword evidence="4" id="KW-1185">Reference proteome</keyword>
<feature type="domain" description="RNA-binding S4" evidence="2">
    <location>
        <begin position="168"/>
        <end position="228"/>
    </location>
</feature>
<protein>
    <submittedName>
        <fullName evidence="3">RNA-binding protein YlmH, contains S4-like domain</fullName>
    </submittedName>
</protein>
<dbReference type="Pfam" id="PF17774">
    <property type="entry name" value="YlmH_RBD"/>
    <property type="match status" value="1"/>
</dbReference>
<keyword evidence="1" id="KW-0694">RNA-binding</keyword>
<sequence length="244" mass="28216">MENETLLKKRLAELSHRAFERSYTTYSTFLNLQEISILKSLKLDSKYNLFGGYENADRCVASFSNDEVYSYPIVCIKIEPLQQKFSDKLTHRDFLGALMNLGIEREMLGDIKILNNEGYLFCLDKISQYIVDNLSSIKHTSVKCKIIDDIPELFNQIPDEEEYIVSSLRIDTVVSAVFKMSRNSASQLINQEKIFINSKTVYKDSIQLKEGDVVSVRGYGKFIYSQTVNETRKHKMVVAIRLYR</sequence>
<dbReference type="GO" id="GO:0003723">
    <property type="term" value="F:RNA binding"/>
    <property type="evidence" value="ECO:0007669"/>
    <property type="project" value="UniProtKB-KW"/>
</dbReference>
<dbReference type="InterPro" id="IPR040591">
    <property type="entry name" value="RqcP2_RBD"/>
</dbReference>
<evidence type="ECO:0000313" key="3">
    <source>
        <dbReference type="EMBL" id="SJZ46930.1"/>
    </source>
</evidence>
<dbReference type="InterPro" id="IPR012677">
    <property type="entry name" value="Nucleotide-bd_a/b_plait_sf"/>
</dbReference>
<name>A0A1T4KX37_9FIRM</name>
<dbReference type="PANTHER" id="PTHR13633:SF3">
    <property type="entry name" value="MITOCHONDRIAL TRANSCRIPTION RESCUE FACTOR 1"/>
    <property type="match status" value="1"/>
</dbReference>
<dbReference type="Gene3D" id="3.30.70.330">
    <property type="match status" value="1"/>
</dbReference>
<dbReference type="SMART" id="SM00363">
    <property type="entry name" value="S4"/>
    <property type="match status" value="1"/>
</dbReference>
<organism evidence="3 4">
    <name type="scientific">Eubacterium coprostanoligenes</name>
    <dbReference type="NCBI Taxonomy" id="290054"/>
    <lineage>
        <taxon>Bacteria</taxon>
        <taxon>Bacillati</taxon>
        <taxon>Bacillota</taxon>
        <taxon>Clostridia</taxon>
        <taxon>Eubacteriales</taxon>
        <taxon>Eubacteriaceae</taxon>
        <taxon>Eubacterium</taxon>
    </lineage>
</organism>
<dbReference type="PANTHER" id="PTHR13633">
    <property type="entry name" value="MITOCHONDRIAL TRANSCRIPTION RESCUE FACTOR 1"/>
    <property type="match status" value="1"/>
</dbReference>
<proteinExistence type="predicted"/>
<evidence type="ECO:0000313" key="4">
    <source>
        <dbReference type="Proteomes" id="UP000190657"/>
    </source>
</evidence>
<dbReference type="CDD" id="cd00165">
    <property type="entry name" value="S4"/>
    <property type="match status" value="1"/>
</dbReference>
<dbReference type="AlphaFoldDB" id="A0A1T4KX37"/>
<dbReference type="InterPro" id="IPR002942">
    <property type="entry name" value="S4_RNA-bd"/>
</dbReference>
<dbReference type="RefSeq" id="WP_078768154.1">
    <property type="nucleotide sequence ID" value="NZ_FUWW01000005.1"/>
</dbReference>
<evidence type="ECO:0000259" key="2">
    <source>
        <dbReference type="SMART" id="SM00363"/>
    </source>
</evidence>
<dbReference type="Gene3D" id="3.30.1370.160">
    <property type="match status" value="1"/>
</dbReference>
<dbReference type="InterPro" id="IPR036986">
    <property type="entry name" value="S4_RNA-bd_sf"/>
</dbReference>
<gene>
    <name evidence="3" type="ORF">SAMN02745114_00662</name>
</gene>
<accession>A0A1T4KX37</accession>
<dbReference type="Gene3D" id="3.10.290.10">
    <property type="entry name" value="RNA-binding S4 domain"/>
    <property type="match status" value="1"/>
</dbReference>